<gene>
    <name evidence="2" type="primary">DNAH10_16</name>
    <name evidence="2" type="ORF">FOZ63_026930</name>
</gene>
<feature type="non-terminal residue" evidence="2">
    <location>
        <position position="1"/>
    </location>
</feature>
<dbReference type="PANTHER" id="PTHR22878:SF63">
    <property type="entry name" value="DYNEIN AXONEMAL HEAVY CHAIN 10"/>
    <property type="match status" value="1"/>
</dbReference>
<evidence type="ECO:0000259" key="1">
    <source>
        <dbReference type="Pfam" id="PF18199"/>
    </source>
</evidence>
<dbReference type="Pfam" id="PF18199">
    <property type="entry name" value="Dynein_C"/>
    <property type="match status" value="1"/>
</dbReference>
<keyword evidence="3" id="KW-1185">Reference proteome</keyword>
<dbReference type="GO" id="GO:0070008">
    <property type="term" value="F:serine-type exopeptidase activity"/>
    <property type="evidence" value="ECO:0007669"/>
    <property type="project" value="InterPro"/>
</dbReference>
<dbReference type="PANTHER" id="PTHR22878">
    <property type="entry name" value="DYNEIN HEAVY CHAIN 6, AXONEMAL-LIKE-RELATED"/>
    <property type="match status" value="1"/>
</dbReference>
<accession>A0A7J6TU17</accession>
<dbReference type="Gene3D" id="3.40.50.1820">
    <property type="entry name" value="alpha/beta hydrolase"/>
    <property type="match status" value="1"/>
</dbReference>
<evidence type="ECO:0000313" key="2">
    <source>
        <dbReference type="EMBL" id="KAF4748879.1"/>
    </source>
</evidence>
<dbReference type="InterPro" id="IPR029058">
    <property type="entry name" value="AB_hydrolase_fold"/>
</dbReference>
<dbReference type="Pfam" id="PF05577">
    <property type="entry name" value="Peptidase_S28"/>
    <property type="match status" value="1"/>
</dbReference>
<name>A0A7J6TU17_PEROL</name>
<dbReference type="Proteomes" id="UP000553632">
    <property type="component" value="Unassembled WGS sequence"/>
</dbReference>
<dbReference type="GO" id="GO:0045505">
    <property type="term" value="F:dynein intermediate chain binding"/>
    <property type="evidence" value="ECO:0007669"/>
    <property type="project" value="InterPro"/>
</dbReference>
<protein>
    <submittedName>
        <fullName evidence="2">Dynein heavy chain 10, axonemal</fullName>
    </submittedName>
</protein>
<dbReference type="FunFam" id="3.10.490.20:FF:000006">
    <property type="entry name" value="Dynein axonemal heavy chain 10"/>
    <property type="match status" value="1"/>
</dbReference>
<dbReference type="EMBL" id="JABANO010008231">
    <property type="protein sequence ID" value="KAF4748879.1"/>
    <property type="molecule type" value="Genomic_DNA"/>
</dbReference>
<proteinExistence type="predicted"/>
<dbReference type="InterPro" id="IPR043160">
    <property type="entry name" value="Dynein_C_barrel"/>
</dbReference>
<sequence>MDRLEQYSKWIAEGDPNVMWLAGLHVPESLLSALVQAACRKRGWPLDKSTLYTQVTKMMRAEDVVEPSEFGTYVEGLYLEGARWDVDRGELARQHPKQLVVLMPLIQIIPVEAARLKLRESLPTPVYLTPKRRDAMGNGLVFEANLRTREHPSVWILQGVALFLNTDQGWSGSYNDLVAAAFENEKIGGSKECLEAVTEAHDVVGYYIMNSGGRAEVEQVFGLRKNYLKDIYDWWMWSSKGLLGFNMEENDPGCTSPYCNVAKICSKMTTVGKEEGTRSSESKDHRLLAALATIRKARLSNGGTRELTRTEIIKKAEDPKNNDPEKLQWFLKCYQYPTFETCDHGSNCPWVRFSDSSKFFFTLCRDAFGITEEEVREASTFINRKYGGKGMRDAKKIISVNGEVDPWSSLTVAKPRPSSPVITIPEASHATWSSLKNKGQSSDF</sequence>
<dbReference type="InterPro" id="IPR008758">
    <property type="entry name" value="Peptidase_S28"/>
</dbReference>
<dbReference type="GO" id="GO:0030286">
    <property type="term" value="C:dynein complex"/>
    <property type="evidence" value="ECO:0007669"/>
    <property type="project" value="InterPro"/>
</dbReference>
<dbReference type="AlphaFoldDB" id="A0A7J6TU17"/>
<evidence type="ECO:0000313" key="3">
    <source>
        <dbReference type="Proteomes" id="UP000553632"/>
    </source>
</evidence>
<reference evidence="2 3" key="1">
    <citation type="submission" date="2020-04" db="EMBL/GenBank/DDBJ databases">
        <title>Perkinsus olseni comparative genomics.</title>
        <authorList>
            <person name="Bogema D.R."/>
        </authorList>
    </citation>
    <scope>NUCLEOTIDE SEQUENCE [LARGE SCALE GENOMIC DNA]</scope>
    <source>
        <strain evidence="2 3">ATCC PRA-207</strain>
    </source>
</reference>
<comment type="caution">
    <text evidence="2">The sequence shown here is derived from an EMBL/GenBank/DDBJ whole genome shotgun (WGS) entry which is preliminary data.</text>
</comment>
<dbReference type="InterPro" id="IPR041228">
    <property type="entry name" value="Dynein_C"/>
</dbReference>
<dbReference type="GO" id="GO:0051959">
    <property type="term" value="F:dynein light intermediate chain binding"/>
    <property type="evidence" value="ECO:0007669"/>
    <property type="project" value="InterPro"/>
</dbReference>
<dbReference type="GO" id="GO:0007018">
    <property type="term" value="P:microtubule-based movement"/>
    <property type="evidence" value="ECO:0007669"/>
    <property type="project" value="InterPro"/>
</dbReference>
<feature type="domain" description="Dynein heavy chain C-terminal" evidence="1">
    <location>
        <begin position="2"/>
        <end position="164"/>
    </location>
</feature>
<dbReference type="GO" id="GO:0006508">
    <property type="term" value="P:proteolysis"/>
    <property type="evidence" value="ECO:0007669"/>
    <property type="project" value="InterPro"/>
</dbReference>
<dbReference type="Gene3D" id="3.10.490.20">
    <property type="match status" value="1"/>
</dbReference>
<organism evidence="2 3">
    <name type="scientific">Perkinsus olseni</name>
    <name type="common">Perkinsus atlanticus</name>
    <dbReference type="NCBI Taxonomy" id="32597"/>
    <lineage>
        <taxon>Eukaryota</taxon>
        <taxon>Sar</taxon>
        <taxon>Alveolata</taxon>
        <taxon>Perkinsozoa</taxon>
        <taxon>Perkinsea</taxon>
        <taxon>Perkinsida</taxon>
        <taxon>Perkinsidae</taxon>
        <taxon>Perkinsus</taxon>
    </lineage>
</organism>
<dbReference type="InterPro" id="IPR026983">
    <property type="entry name" value="DHC"/>
</dbReference>